<keyword evidence="1" id="KW-0472">Membrane</keyword>
<dbReference type="EMBL" id="MN740504">
    <property type="protein sequence ID" value="QHU30153.1"/>
    <property type="molecule type" value="Genomic_DNA"/>
</dbReference>
<dbReference type="AlphaFoldDB" id="A0A6C0LHY5"/>
<reference evidence="2" key="1">
    <citation type="journal article" date="2020" name="Nature">
        <title>Giant virus diversity and host interactions through global metagenomics.</title>
        <authorList>
            <person name="Schulz F."/>
            <person name="Roux S."/>
            <person name="Paez-Espino D."/>
            <person name="Jungbluth S."/>
            <person name="Walsh D.A."/>
            <person name="Denef V.J."/>
            <person name="McMahon K.D."/>
            <person name="Konstantinidis K.T."/>
            <person name="Eloe-Fadrosh E.A."/>
            <person name="Kyrpides N.C."/>
            <person name="Woyke T."/>
        </authorList>
    </citation>
    <scope>NUCLEOTIDE SEQUENCE</scope>
    <source>
        <strain evidence="2">GVMAG-M-3300027833-11</strain>
    </source>
</reference>
<sequence>MNQLNSTGLVSLIMIFVILGVILPLMTNKEGMSAGIYPNAVENPLLSDSYKVNKSPGYDWTSSASNIYVDYPSFSANHCGTNNIRYWRRPTNGQCSPPGMCQGLYDLTEQKIPPPPIGPSFSQTPRVNYFVSND</sequence>
<organism evidence="2">
    <name type="scientific">viral metagenome</name>
    <dbReference type="NCBI Taxonomy" id="1070528"/>
    <lineage>
        <taxon>unclassified sequences</taxon>
        <taxon>metagenomes</taxon>
        <taxon>organismal metagenomes</taxon>
    </lineage>
</organism>
<evidence type="ECO:0000313" key="2">
    <source>
        <dbReference type="EMBL" id="QHU30153.1"/>
    </source>
</evidence>
<protein>
    <submittedName>
        <fullName evidence="2">Uncharacterized protein</fullName>
    </submittedName>
</protein>
<proteinExistence type="predicted"/>
<feature type="transmembrane region" description="Helical" evidence="1">
    <location>
        <begin position="6"/>
        <end position="26"/>
    </location>
</feature>
<evidence type="ECO:0000256" key="1">
    <source>
        <dbReference type="SAM" id="Phobius"/>
    </source>
</evidence>
<keyword evidence="1" id="KW-0812">Transmembrane</keyword>
<accession>A0A6C0LHY5</accession>
<name>A0A6C0LHY5_9ZZZZ</name>
<keyword evidence="1" id="KW-1133">Transmembrane helix</keyword>